<feature type="compositionally biased region" description="Low complexity" evidence="1">
    <location>
        <begin position="33"/>
        <end position="42"/>
    </location>
</feature>
<organism evidence="3 4">
    <name type="scientific">Roseateles depolymerans</name>
    <dbReference type="NCBI Taxonomy" id="76731"/>
    <lineage>
        <taxon>Bacteria</taxon>
        <taxon>Pseudomonadati</taxon>
        <taxon>Pseudomonadota</taxon>
        <taxon>Betaproteobacteria</taxon>
        <taxon>Burkholderiales</taxon>
        <taxon>Sphaerotilaceae</taxon>
        <taxon>Roseateles</taxon>
    </lineage>
</organism>
<keyword evidence="4" id="KW-1185">Reference proteome</keyword>
<dbReference type="Proteomes" id="UP000060699">
    <property type="component" value="Chromosome"/>
</dbReference>
<dbReference type="KEGG" id="rdp:RD2015_238"/>
<dbReference type="STRING" id="76731.RD2015_238"/>
<feature type="signal peptide" evidence="2">
    <location>
        <begin position="1"/>
        <end position="30"/>
    </location>
</feature>
<dbReference type="AlphaFoldDB" id="A0A0U3CTW6"/>
<dbReference type="PROSITE" id="PS51257">
    <property type="entry name" value="PROKAR_LIPOPROTEIN"/>
    <property type="match status" value="1"/>
</dbReference>
<evidence type="ECO:0000313" key="3">
    <source>
        <dbReference type="EMBL" id="ALV04742.1"/>
    </source>
</evidence>
<dbReference type="RefSeq" id="WP_058933331.1">
    <property type="nucleotide sequence ID" value="NZ_CP013729.1"/>
</dbReference>
<accession>A0A0U3CTW6</accession>
<evidence type="ECO:0000256" key="1">
    <source>
        <dbReference type="SAM" id="MobiDB-lite"/>
    </source>
</evidence>
<feature type="chain" id="PRO_5044241873" evidence="2">
    <location>
        <begin position="31"/>
        <end position="370"/>
    </location>
</feature>
<gene>
    <name evidence="3" type="ORF">RD2015_238</name>
</gene>
<dbReference type="OrthoDB" id="9084301at2"/>
<sequence length="370" mass="38652" precursor="true">MMSFNRQSACVLAAVAALLAGCGGGSSDNASDTNPNTGVKPTNPTPPTTPTLSANQAAFEEFVLSPGGGSYLMHWSVSFSSPSKGRILNLFADSTTLNASPLTNGPQTSVESDPVNLTKTLSLPTQSPTRVLKDGVILVVPAKGLVNRITYVGNDVRVDALAEDKTTVAYSALRSNYETVALTGPLTSAPQDFLRFHDSLLKNPNVTATGATFLPGAKYTKFTKTNLGDRYNAFDCNAATTTASISPCASKTSLTAALTTGLISNSDGKTYRLADGTVSTVGGVQVWVATAPRPKAAILASYDEYRIYFELGGNVYTGSLIKDGAVMGSSFYVPNPNSTATSVVDFITPLPYDLRMNKAALDSIAGALTI</sequence>
<keyword evidence="2" id="KW-0732">Signal</keyword>
<evidence type="ECO:0000256" key="2">
    <source>
        <dbReference type="SAM" id="SignalP"/>
    </source>
</evidence>
<protein>
    <submittedName>
        <fullName evidence="3">Uncharacterized protein</fullName>
    </submittedName>
</protein>
<dbReference type="EMBL" id="CP013729">
    <property type="protein sequence ID" value="ALV04742.1"/>
    <property type="molecule type" value="Genomic_DNA"/>
</dbReference>
<reference evidence="3 4" key="1">
    <citation type="submission" date="2015-12" db="EMBL/GenBank/DDBJ databases">
        <title>Complete genome of Roseateles depolymerans KCTC 42856.</title>
        <authorList>
            <person name="Kim K.M."/>
        </authorList>
    </citation>
    <scope>NUCLEOTIDE SEQUENCE [LARGE SCALE GENOMIC DNA]</scope>
    <source>
        <strain evidence="3 4">KCTC 42856</strain>
    </source>
</reference>
<feature type="region of interest" description="Disordered" evidence="1">
    <location>
        <begin position="24"/>
        <end position="52"/>
    </location>
</feature>
<name>A0A0U3CTW6_9BURK</name>
<evidence type="ECO:0000313" key="4">
    <source>
        <dbReference type="Proteomes" id="UP000060699"/>
    </source>
</evidence>
<proteinExistence type="predicted"/>